<dbReference type="InterPro" id="IPR000407">
    <property type="entry name" value="GDA1_CD39_NTPase"/>
</dbReference>
<comment type="caution">
    <text evidence="4">The sequence shown here is derived from an EMBL/GenBank/DDBJ whole genome shotgun (WGS) entry which is preliminary data.</text>
</comment>
<evidence type="ECO:0000256" key="3">
    <source>
        <dbReference type="SAM" id="MobiDB-lite"/>
    </source>
</evidence>
<sequence length="178" mass="19457">MRRSNARTRVATAASSSNHNSWLTNPILESSRMTPAIGGLPTSPSRQGSASEGGGFDIGVQAPFPYELAFGGEFYLRAVTPSPSSLPHHPRWWEHRYTHPHLQVPLRLPALVRDKGLAFVRINPGLSAFAENLDAAGESLSELVKFGKGRIPRGNWRDTKIRLMATTGLMMLDAEVQG</sequence>
<evidence type="ECO:0000256" key="1">
    <source>
        <dbReference type="ARBA" id="ARBA00009283"/>
    </source>
</evidence>
<keyword evidence="2" id="KW-0378">Hydrolase</keyword>
<reference evidence="4 5" key="1">
    <citation type="submission" date="2024-08" db="EMBL/GenBank/DDBJ databases">
        <title>Insights into the chromosomal genome structure of Flemingia macrophylla.</title>
        <authorList>
            <person name="Ding Y."/>
            <person name="Zhao Y."/>
            <person name="Bi W."/>
            <person name="Wu M."/>
            <person name="Zhao G."/>
            <person name="Gong Y."/>
            <person name="Li W."/>
            <person name="Zhang P."/>
        </authorList>
    </citation>
    <scope>NUCLEOTIDE SEQUENCE [LARGE SCALE GENOMIC DNA]</scope>
    <source>
        <strain evidence="4">DYQJB</strain>
        <tissue evidence="4">Leaf</tissue>
    </source>
</reference>
<name>A0ABD1N8J9_9FABA</name>
<feature type="compositionally biased region" description="Low complexity" evidence="3">
    <location>
        <begin position="7"/>
        <end position="18"/>
    </location>
</feature>
<feature type="compositionally biased region" description="Polar residues" evidence="3">
    <location>
        <begin position="19"/>
        <end position="33"/>
    </location>
</feature>
<dbReference type="PANTHER" id="PTHR11782">
    <property type="entry name" value="ADENOSINE/GUANOSINE DIPHOSPHATASE"/>
    <property type="match status" value="1"/>
</dbReference>
<dbReference type="AlphaFoldDB" id="A0ABD1N8J9"/>
<dbReference type="Pfam" id="PF01150">
    <property type="entry name" value="GDA1_CD39"/>
    <property type="match status" value="1"/>
</dbReference>
<organism evidence="4 5">
    <name type="scientific">Flemingia macrophylla</name>
    <dbReference type="NCBI Taxonomy" id="520843"/>
    <lineage>
        <taxon>Eukaryota</taxon>
        <taxon>Viridiplantae</taxon>
        <taxon>Streptophyta</taxon>
        <taxon>Embryophyta</taxon>
        <taxon>Tracheophyta</taxon>
        <taxon>Spermatophyta</taxon>
        <taxon>Magnoliopsida</taxon>
        <taxon>eudicotyledons</taxon>
        <taxon>Gunneridae</taxon>
        <taxon>Pentapetalae</taxon>
        <taxon>rosids</taxon>
        <taxon>fabids</taxon>
        <taxon>Fabales</taxon>
        <taxon>Fabaceae</taxon>
        <taxon>Papilionoideae</taxon>
        <taxon>50 kb inversion clade</taxon>
        <taxon>NPAAA clade</taxon>
        <taxon>indigoferoid/millettioid clade</taxon>
        <taxon>Phaseoleae</taxon>
        <taxon>Flemingia</taxon>
    </lineage>
</organism>
<dbReference type="GO" id="GO:0016787">
    <property type="term" value="F:hydrolase activity"/>
    <property type="evidence" value="ECO:0007669"/>
    <property type="project" value="UniProtKB-KW"/>
</dbReference>
<accession>A0ABD1N8J9</accession>
<protein>
    <submittedName>
        <fullName evidence="4">Uncharacterized protein</fullName>
    </submittedName>
</protein>
<dbReference type="EMBL" id="JBGMDY010000002">
    <property type="protein sequence ID" value="KAL2344443.1"/>
    <property type="molecule type" value="Genomic_DNA"/>
</dbReference>
<comment type="similarity">
    <text evidence="1">Belongs to the GDA1/CD39 NTPase family.</text>
</comment>
<gene>
    <name evidence="4" type="ORF">Fmac_005728</name>
</gene>
<dbReference type="Gene3D" id="3.30.420.40">
    <property type="match status" value="1"/>
</dbReference>
<dbReference type="Proteomes" id="UP001603857">
    <property type="component" value="Unassembled WGS sequence"/>
</dbReference>
<evidence type="ECO:0000313" key="5">
    <source>
        <dbReference type="Proteomes" id="UP001603857"/>
    </source>
</evidence>
<keyword evidence="5" id="KW-1185">Reference proteome</keyword>
<evidence type="ECO:0000256" key="2">
    <source>
        <dbReference type="ARBA" id="ARBA00022801"/>
    </source>
</evidence>
<evidence type="ECO:0000313" key="4">
    <source>
        <dbReference type="EMBL" id="KAL2344443.1"/>
    </source>
</evidence>
<feature type="region of interest" description="Disordered" evidence="3">
    <location>
        <begin position="1"/>
        <end position="54"/>
    </location>
</feature>
<dbReference type="PANTHER" id="PTHR11782:SF3">
    <property type="entry name" value="APYRASE 6-RELATED"/>
    <property type="match status" value="1"/>
</dbReference>
<proteinExistence type="inferred from homology"/>